<dbReference type="InterPro" id="IPR031919">
    <property type="entry name" value="Fucosidase_C"/>
</dbReference>
<dbReference type="EMBL" id="MKHE01000026">
    <property type="protein sequence ID" value="OWK01858.1"/>
    <property type="molecule type" value="Genomic_DNA"/>
</dbReference>
<comment type="caution">
    <text evidence="9">The sequence shown here is derived from an EMBL/GenBank/DDBJ whole genome shotgun (WGS) entry which is preliminary data.</text>
</comment>
<keyword evidence="4" id="KW-0732">Signal</keyword>
<dbReference type="PROSITE" id="PS00385">
    <property type="entry name" value="ALPHA_L_FUCOSIDASE"/>
    <property type="match status" value="1"/>
</dbReference>
<comment type="similarity">
    <text evidence="2">Belongs to the glycosyl hydrolase 29 family.</text>
</comment>
<evidence type="ECO:0000313" key="9">
    <source>
        <dbReference type="EMBL" id="OWK01858.1"/>
    </source>
</evidence>
<dbReference type="PANTHER" id="PTHR10030">
    <property type="entry name" value="ALPHA-L-FUCOSIDASE"/>
    <property type="match status" value="1"/>
</dbReference>
<dbReference type="GO" id="GO:0005764">
    <property type="term" value="C:lysosome"/>
    <property type="evidence" value="ECO:0007669"/>
    <property type="project" value="TreeGrafter"/>
</dbReference>
<dbReference type="OrthoDB" id="6039950at2759"/>
<dbReference type="InterPro" id="IPR016286">
    <property type="entry name" value="FUC_metazoa-typ"/>
</dbReference>
<protein>
    <recommendedName>
        <fullName evidence="3">alpha-L-fucosidase</fullName>
        <ecNumber evidence="3">3.2.1.51</ecNumber>
    </recommendedName>
</protein>
<evidence type="ECO:0000256" key="3">
    <source>
        <dbReference type="ARBA" id="ARBA00012662"/>
    </source>
</evidence>
<dbReference type="PRINTS" id="PR00741">
    <property type="entry name" value="GLHYDRLASE29"/>
</dbReference>
<keyword evidence="6" id="KW-0326">Glycosidase</keyword>
<evidence type="ECO:0000256" key="5">
    <source>
        <dbReference type="ARBA" id="ARBA00022801"/>
    </source>
</evidence>
<dbReference type="Gene3D" id="3.20.20.80">
    <property type="entry name" value="Glycosidases"/>
    <property type="match status" value="2"/>
</dbReference>
<evidence type="ECO:0000256" key="1">
    <source>
        <dbReference type="ARBA" id="ARBA00004071"/>
    </source>
</evidence>
<accession>A0A212C7A9</accession>
<evidence type="ECO:0000256" key="6">
    <source>
        <dbReference type="ARBA" id="ARBA00023295"/>
    </source>
</evidence>
<dbReference type="GO" id="GO:0004560">
    <property type="term" value="F:alpha-L-fucosidase activity"/>
    <property type="evidence" value="ECO:0007669"/>
    <property type="project" value="UniProtKB-EC"/>
</dbReference>
<keyword evidence="10" id="KW-1185">Reference proteome</keyword>
<evidence type="ECO:0000256" key="2">
    <source>
        <dbReference type="ARBA" id="ARBA00007951"/>
    </source>
</evidence>
<dbReference type="SMART" id="SM00812">
    <property type="entry name" value="Alpha_L_fucos"/>
    <property type="match status" value="1"/>
</dbReference>
<dbReference type="Pfam" id="PF01120">
    <property type="entry name" value="Alpha_L_fucos"/>
    <property type="match status" value="2"/>
</dbReference>
<gene>
    <name evidence="9" type="ORF">Celaphus_00019051</name>
</gene>
<dbReference type="InterPro" id="IPR000933">
    <property type="entry name" value="Glyco_hydro_29"/>
</dbReference>
<feature type="domain" description="Glycoside hydrolase family 29 N-terminal" evidence="7">
    <location>
        <begin position="235"/>
        <end position="348"/>
    </location>
</feature>
<name>A0A212C7A9_CEREH</name>
<keyword evidence="5" id="KW-0378">Hydrolase</keyword>
<sequence length="422" mass="47149">MTASSGSKRRWPRLAELPLPTGRSGAVTMLCKRALQASWGNSAPGPEPRPLPSQRGGCFFPKAAWSGDRGGSYLAGDAEGRALGGRGRTLRTGDCEAMRPPKLPGPALAPLLLLLLRPPPGSAGGPAPFDPTWESLDARQLPAWFDKAKFGVFIHWGVFSVPSFGSEWFWWYWQKEKIPAYVDFMKNNYPPDFTYEDFGPLFTAKFFDANQWADILQASGAKYVVLTSKHHEGNPVRDTVVTNDRWGAGSICKHGGYYTCSDRYNPGHLLPHKWENCMTIDKFSWGYRRNAGISDYLTIEELVKQLVQTVSCGGNLLMNIGPTRDGTISAIFEERLRQMGIWLKVNGEAIYETYAWRSQNDTVTPDVWYTSKPKDKLVYALFLKWPISGQLLLGQPKATLGATEVRGNFVFYCSFKLLTRTP</sequence>
<evidence type="ECO:0000259" key="7">
    <source>
        <dbReference type="Pfam" id="PF01120"/>
    </source>
</evidence>
<dbReference type="SUPFAM" id="SSF51445">
    <property type="entry name" value="(Trans)glycosidases"/>
    <property type="match status" value="2"/>
</dbReference>
<evidence type="ECO:0000313" key="10">
    <source>
        <dbReference type="Proteomes" id="UP000242450"/>
    </source>
</evidence>
<dbReference type="Proteomes" id="UP000242450">
    <property type="component" value="Chromosome 26"/>
</dbReference>
<dbReference type="GO" id="GO:0006004">
    <property type="term" value="P:fucose metabolic process"/>
    <property type="evidence" value="ECO:0007669"/>
    <property type="project" value="InterPro"/>
</dbReference>
<dbReference type="AlphaFoldDB" id="A0A212C7A9"/>
<evidence type="ECO:0000256" key="4">
    <source>
        <dbReference type="ARBA" id="ARBA00022729"/>
    </source>
</evidence>
<dbReference type="PANTHER" id="PTHR10030:SF45">
    <property type="entry name" value="PLASMA ALPHA-L-FUCOSIDASE"/>
    <property type="match status" value="1"/>
</dbReference>
<feature type="domain" description="Alpha-L-fucosidase C-terminal" evidence="8">
    <location>
        <begin position="359"/>
        <end position="404"/>
    </location>
</feature>
<organism evidence="9 10">
    <name type="scientific">Cervus elaphus hippelaphus</name>
    <name type="common">European red deer</name>
    <dbReference type="NCBI Taxonomy" id="46360"/>
    <lineage>
        <taxon>Eukaryota</taxon>
        <taxon>Metazoa</taxon>
        <taxon>Chordata</taxon>
        <taxon>Craniata</taxon>
        <taxon>Vertebrata</taxon>
        <taxon>Euteleostomi</taxon>
        <taxon>Mammalia</taxon>
        <taxon>Eutheria</taxon>
        <taxon>Laurasiatheria</taxon>
        <taxon>Artiodactyla</taxon>
        <taxon>Ruminantia</taxon>
        <taxon>Pecora</taxon>
        <taxon>Cervidae</taxon>
        <taxon>Cervinae</taxon>
        <taxon>Cervus</taxon>
    </lineage>
</organism>
<proteinExistence type="inferred from homology"/>
<reference evidence="9 10" key="1">
    <citation type="journal article" date="2018" name="Mol. Genet. Genomics">
        <title>The red deer Cervus elaphus genome CerEla1.0: sequencing, annotating, genes, and chromosomes.</title>
        <authorList>
            <person name="Bana N.A."/>
            <person name="Nyiri A."/>
            <person name="Nagy J."/>
            <person name="Frank K."/>
            <person name="Nagy T."/>
            <person name="Steger V."/>
            <person name="Schiller M."/>
            <person name="Lakatos P."/>
            <person name="Sugar L."/>
            <person name="Horn P."/>
            <person name="Barta E."/>
            <person name="Orosz L."/>
        </authorList>
    </citation>
    <scope>NUCLEOTIDE SEQUENCE [LARGE SCALE GENOMIC DNA]</scope>
    <source>
        <strain evidence="9">Hungarian</strain>
    </source>
</reference>
<dbReference type="EC" id="3.2.1.51" evidence="3"/>
<dbReference type="InterPro" id="IPR057739">
    <property type="entry name" value="Glyco_hydro_29_N"/>
</dbReference>
<feature type="domain" description="Glycoside hydrolase family 29 N-terminal" evidence="7">
    <location>
        <begin position="127"/>
        <end position="233"/>
    </location>
</feature>
<dbReference type="GO" id="GO:0016139">
    <property type="term" value="P:glycoside catabolic process"/>
    <property type="evidence" value="ECO:0007669"/>
    <property type="project" value="TreeGrafter"/>
</dbReference>
<comment type="function">
    <text evidence="1">Alpha-L-fucosidase is responsible for hydrolyzing the alpha-1,6-linked fucose joined to the reducing-end N-acetylglucosamine of the carbohydrate moieties of glycoproteins.</text>
</comment>
<dbReference type="InterPro" id="IPR017853">
    <property type="entry name" value="GH"/>
</dbReference>
<dbReference type="InterPro" id="IPR018526">
    <property type="entry name" value="Glyco_hydro_29_CS"/>
</dbReference>
<dbReference type="Pfam" id="PF16757">
    <property type="entry name" value="Fucosidase_C"/>
    <property type="match status" value="1"/>
</dbReference>
<evidence type="ECO:0000259" key="8">
    <source>
        <dbReference type="Pfam" id="PF16757"/>
    </source>
</evidence>